<gene>
    <name evidence="2" type="ORF">ACFQI8_16675</name>
</gene>
<protein>
    <recommendedName>
        <fullName evidence="4">Cox cluster protein</fullName>
    </recommendedName>
</protein>
<dbReference type="EMBL" id="JBHTAB010000011">
    <property type="protein sequence ID" value="MFC7131009.1"/>
    <property type="molecule type" value="Genomic_DNA"/>
</dbReference>
<dbReference type="Proteomes" id="UP001596460">
    <property type="component" value="Unassembled WGS sequence"/>
</dbReference>
<dbReference type="RefSeq" id="WP_390246773.1">
    <property type="nucleotide sequence ID" value="NZ_JBHTAB010000011.1"/>
</dbReference>
<accession>A0ABD5XMB9</accession>
<evidence type="ECO:0000313" key="2">
    <source>
        <dbReference type="EMBL" id="MFC7131009.1"/>
    </source>
</evidence>
<dbReference type="AlphaFoldDB" id="A0ABD5XMB9"/>
<feature type="transmembrane region" description="Helical" evidence="1">
    <location>
        <begin position="67"/>
        <end position="90"/>
    </location>
</feature>
<name>A0ABD5XMB9_9EURY</name>
<keyword evidence="1" id="KW-1133">Transmembrane helix</keyword>
<sequence length="92" mass="9490">MSRSYPVNRHSARPRRRPAFTPYALVVAGLLTFCIAVIAPVADLSASMSVMNVAGGGSAPAFDGGTLVLSGGLLLVSAASTFFGLLLLLLRL</sequence>
<organism evidence="2 3">
    <name type="scientific">Haloferax chudinovii</name>
    <dbReference type="NCBI Taxonomy" id="1109010"/>
    <lineage>
        <taxon>Archaea</taxon>
        <taxon>Methanobacteriati</taxon>
        <taxon>Methanobacteriota</taxon>
        <taxon>Stenosarchaea group</taxon>
        <taxon>Halobacteria</taxon>
        <taxon>Halobacteriales</taxon>
        <taxon>Haloferacaceae</taxon>
        <taxon>Haloferax</taxon>
    </lineage>
</organism>
<evidence type="ECO:0008006" key="4">
    <source>
        <dbReference type="Google" id="ProtNLM"/>
    </source>
</evidence>
<evidence type="ECO:0000313" key="3">
    <source>
        <dbReference type="Proteomes" id="UP001596460"/>
    </source>
</evidence>
<comment type="caution">
    <text evidence="2">The sequence shown here is derived from an EMBL/GenBank/DDBJ whole genome shotgun (WGS) entry which is preliminary data.</text>
</comment>
<keyword evidence="1" id="KW-0472">Membrane</keyword>
<reference evidence="2 3" key="1">
    <citation type="journal article" date="2019" name="Int. J. Syst. Evol. Microbiol.">
        <title>The Global Catalogue of Microorganisms (GCM) 10K type strain sequencing project: providing services to taxonomists for standard genome sequencing and annotation.</title>
        <authorList>
            <consortium name="The Broad Institute Genomics Platform"/>
            <consortium name="The Broad Institute Genome Sequencing Center for Infectious Disease"/>
            <person name="Wu L."/>
            <person name="Ma J."/>
        </authorList>
    </citation>
    <scope>NUCLEOTIDE SEQUENCE [LARGE SCALE GENOMIC DNA]</scope>
    <source>
        <strain evidence="2 3">DSM 26526</strain>
    </source>
</reference>
<proteinExistence type="predicted"/>
<evidence type="ECO:0000256" key="1">
    <source>
        <dbReference type="SAM" id="Phobius"/>
    </source>
</evidence>
<feature type="transmembrane region" description="Helical" evidence="1">
    <location>
        <begin position="20"/>
        <end position="42"/>
    </location>
</feature>
<keyword evidence="3" id="KW-1185">Reference proteome</keyword>
<keyword evidence="1" id="KW-0812">Transmembrane</keyword>